<name>A0A9Q0DGI1_9TELE</name>
<protein>
    <submittedName>
        <fullName evidence="2">Uncharacterized protein</fullName>
    </submittedName>
</protein>
<reference evidence="2" key="1">
    <citation type="submission" date="2022-07" db="EMBL/GenBank/DDBJ databases">
        <title>Chromosome-level genome of Muraenolepis orangiensis.</title>
        <authorList>
            <person name="Kim J."/>
        </authorList>
    </citation>
    <scope>NUCLEOTIDE SEQUENCE</scope>
    <source>
        <strain evidence="2">KU_S4_2022</strain>
        <tissue evidence="2">Muscle</tissue>
    </source>
</reference>
<gene>
    <name evidence="2" type="ORF">NHX12_011593</name>
</gene>
<evidence type="ECO:0000256" key="1">
    <source>
        <dbReference type="SAM" id="MobiDB-lite"/>
    </source>
</evidence>
<feature type="region of interest" description="Disordered" evidence="1">
    <location>
        <begin position="1"/>
        <end position="60"/>
    </location>
</feature>
<feature type="compositionally biased region" description="Basic and acidic residues" evidence="1">
    <location>
        <begin position="10"/>
        <end position="19"/>
    </location>
</feature>
<dbReference type="Proteomes" id="UP001148018">
    <property type="component" value="Unassembled WGS sequence"/>
</dbReference>
<feature type="compositionally biased region" description="Basic and acidic residues" evidence="1">
    <location>
        <begin position="46"/>
        <end position="57"/>
    </location>
</feature>
<comment type="caution">
    <text evidence="2">The sequence shown here is derived from an EMBL/GenBank/DDBJ whole genome shotgun (WGS) entry which is preliminary data.</text>
</comment>
<organism evidence="2 3">
    <name type="scientific">Muraenolepis orangiensis</name>
    <name type="common">Patagonian moray cod</name>
    <dbReference type="NCBI Taxonomy" id="630683"/>
    <lineage>
        <taxon>Eukaryota</taxon>
        <taxon>Metazoa</taxon>
        <taxon>Chordata</taxon>
        <taxon>Craniata</taxon>
        <taxon>Vertebrata</taxon>
        <taxon>Euteleostomi</taxon>
        <taxon>Actinopterygii</taxon>
        <taxon>Neopterygii</taxon>
        <taxon>Teleostei</taxon>
        <taxon>Neoteleostei</taxon>
        <taxon>Acanthomorphata</taxon>
        <taxon>Zeiogadaria</taxon>
        <taxon>Gadariae</taxon>
        <taxon>Gadiformes</taxon>
        <taxon>Muraenolepidoidei</taxon>
        <taxon>Muraenolepididae</taxon>
        <taxon>Muraenolepis</taxon>
    </lineage>
</organism>
<accession>A0A9Q0DGI1</accession>
<dbReference type="EMBL" id="JANIIK010000116">
    <property type="protein sequence ID" value="KAJ3587999.1"/>
    <property type="molecule type" value="Genomic_DNA"/>
</dbReference>
<evidence type="ECO:0000313" key="3">
    <source>
        <dbReference type="Proteomes" id="UP001148018"/>
    </source>
</evidence>
<dbReference type="AlphaFoldDB" id="A0A9Q0DGI1"/>
<feature type="non-terminal residue" evidence="2">
    <location>
        <position position="78"/>
    </location>
</feature>
<feature type="non-terminal residue" evidence="2">
    <location>
        <position position="1"/>
    </location>
</feature>
<proteinExistence type="predicted"/>
<sequence>TADGDSIDEVSSHPDEELRSLSPSPPAGSGSPPLHLCLGAAWRSPHGREERQEREVTAQRSSIIRLHVSLMQANCATH</sequence>
<keyword evidence="3" id="KW-1185">Reference proteome</keyword>
<evidence type="ECO:0000313" key="2">
    <source>
        <dbReference type="EMBL" id="KAJ3587999.1"/>
    </source>
</evidence>